<dbReference type="PANTHER" id="PTHR30204">
    <property type="entry name" value="REDOX-CYCLING DRUG-SENSING TRANSCRIPTIONAL ACTIVATOR SOXR"/>
    <property type="match status" value="1"/>
</dbReference>
<evidence type="ECO:0000313" key="4">
    <source>
        <dbReference type="EMBL" id="RKN20411.1"/>
    </source>
</evidence>
<dbReference type="SMART" id="SM00422">
    <property type="entry name" value="HTH_MERR"/>
    <property type="match status" value="1"/>
</dbReference>
<dbReference type="EMBL" id="RBDX01000012">
    <property type="protein sequence ID" value="RKN08056.1"/>
    <property type="molecule type" value="Genomic_DNA"/>
</dbReference>
<evidence type="ECO:0000313" key="3">
    <source>
        <dbReference type="EMBL" id="RKN08056.1"/>
    </source>
</evidence>
<evidence type="ECO:0000256" key="1">
    <source>
        <dbReference type="ARBA" id="ARBA00023125"/>
    </source>
</evidence>
<dbReference type="GO" id="GO:0003677">
    <property type="term" value="F:DNA binding"/>
    <property type="evidence" value="ECO:0007669"/>
    <property type="project" value="UniProtKB-KW"/>
</dbReference>
<sequence length="127" mass="14777">MRFYSPSQAAEQTGFSLDTLRYYERIGLLHSIDRTAGGRRRYSDNDLGWLRLLRCLRDTGMPIAEMIRFARLTRDSEATVPERLAVLEGHDARIEERIARLREQQTQIRGKIDIYRSRQQTPPSPVA</sequence>
<gene>
    <name evidence="4" type="ORF">D7318_18010</name>
    <name evidence="3" type="ORF">D7319_16150</name>
</gene>
<dbReference type="EMBL" id="RBDY01000013">
    <property type="protein sequence ID" value="RKN20411.1"/>
    <property type="molecule type" value="Genomic_DNA"/>
</dbReference>
<dbReference type="GO" id="GO:0003700">
    <property type="term" value="F:DNA-binding transcription factor activity"/>
    <property type="evidence" value="ECO:0007669"/>
    <property type="project" value="InterPro"/>
</dbReference>
<comment type="caution">
    <text evidence="3">The sequence shown here is derived from an EMBL/GenBank/DDBJ whole genome shotgun (WGS) entry which is preliminary data.</text>
</comment>
<evidence type="ECO:0000313" key="6">
    <source>
        <dbReference type="Proteomes" id="UP000275024"/>
    </source>
</evidence>
<name>A0A3A9WJZ8_9ACTN</name>
<accession>A0A3A9WJZ8</accession>
<dbReference type="Gene3D" id="1.10.1660.10">
    <property type="match status" value="1"/>
</dbReference>
<dbReference type="Proteomes" id="UP000275024">
    <property type="component" value="Unassembled WGS sequence"/>
</dbReference>
<proteinExistence type="predicted"/>
<dbReference type="SUPFAM" id="SSF46955">
    <property type="entry name" value="Putative DNA-binding domain"/>
    <property type="match status" value="1"/>
</dbReference>
<dbReference type="RefSeq" id="WP_120698152.1">
    <property type="nucleotide sequence ID" value="NZ_RBDX01000012.1"/>
</dbReference>
<dbReference type="AlphaFoldDB" id="A0A3A9WJZ8"/>
<dbReference type="PROSITE" id="PS50937">
    <property type="entry name" value="HTH_MERR_2"/>
    <property type="match status" value="1"/>
</dbReference>
<keyword evidence="1" id="KW-0238">DNA-binding</keyword>
<dbReference type="Proteomes" id="UP000268652">
    <property type="component" value="Unassembled WGS sequence"/>
</dbReference>
<dbReference type="Pfam" id="PF13411">
    <property type="entry name" value="MerR_1"/>
    <property type="match status" value="1"/>
</dbReference>
<reference evidence="5 6" key="1">
    <citation type="submission" date="2018-09" db="EMBL/GenBank/DDBJ databases">
        <title>Streptomyces sp. nov. DS1-2, an endophytic actinomycete isolated from roots of Dendrobium scabrilingue.</title>
        <authorList>
            <person name="Kuncharoen N."/>
            <person name="Kudo T."/>
            <person name="Ohkuma M."/>
            <person name="Yuki M."/>
            <person name="Tanasupawat S."/>
        </authorList>
    </citation>
    <scope>NUCLEOTIDE SEQUENCE [LARGE SCALE GENOMIC DNA]</scope>
    <source>
        <strain evidence="3 6">AZ1-7</strain>
        <strain evidence="4 5">DS1-2</strain>
    </source>
</reference>
<dbReference type="PRINTS" id="PR00040">
    <property type="entry name" value="HTHMERR"/>
</dbReference>
<dbReference type="CDD" id="cd01109">
    <property type="entry name" value="HTH_YyaN"/>
    <property type="match status" value="1"/>
</dbReference>
<organism evidence="3 6">
    <name type="scientific">Streptomyces radicis</name>
    <dbReference type="NCBI Taxonomy" id="1750517"/>
    <lineage>
        <taxon>Bacteria</taxon>
        <taxon>Bacillati</taxon>
        <taxon>Actinomycetota</taxon>
        <taxon>Actinomycetes</taxon>
        <taxon>Kitasatosporales</taxon>
        <taxon>Streptomycetaceae</taxon>
        <taxon>Streptomyces</taxon>
    </lineage>
</organism>
<evidence type="ECO:0000259" key="2">
    <source>
        <dbReference type="PROSITE" id="PS50937"/>
    </source>
</evidence>
<keyword evidence="5" id="KW-1185">Reference proteome</keyword>
<dbReference type="InterPro" id="IPR047057">
    <property type="entry name" value="MerR_fam"/>
</dbReference>
<dbReference type="InterPro" id="IPR009061">
    <property type="entry name" value="DNA-bd_dom_put_sf"/>
</dbReference>
<protein>
    <submittedName>
        <fullName evidence="3">MerR family transcriptional regulator</fullName>
    </submittedName>
</protein>
<feature type="domain" description="HTH merR-type" evidence="2">
    <location>
        <begin position="1"/>
        <end position="72"/>
    </location>
</feature>
<evidence type="ECO:0000313" key="5">
    <source>
        <dbReference type="Proteomes" id="UP000268652"/>
    </source>
</evidence>
<dbReference type="InterPro" id="IPR000551">
    <property type="entry name" value="MerR-type_HTH_dom"/>
</dbReference>
<dbReference type="PANTHER" id="PTHR30204:SF98">
    <property type="entry name" value="HTH-TYPE TRANSCRIPTIONAL REGULATOR ADHR"/>
    <property type="match status" value="1"/>
</dbReference>
<dbReference type="OrthoDB" id="5242095at2"/>